<protein>
    <recommendedName>
        <fullName evidence="4">Nephrocystin 3-like N-terminal domain-containing protein</fullName>
    </recommendedName>
</protein>
<dbReference type="PROSITE" id="PS50082">
    <property type="entry name" value="WD_REPEATS_2"/>
    <property type="match status" value="10"/>
</dbReference>
<dbReference type="PANTHER" id="PTHR19848">
    <property type="entry name" value="WD40 REPEAT PROTEIN"/>
    <property type="match status" value="1"/>
</dbReference>
<dbReference type="EMBL" id="JARJCW010000106">
    <property type="protein sequence ID" value="KAJ7193661.1"/>
    <property type="molecule type" value="Genomic_DNA"/>
</dbReference>
<evidence type="ECO:0000256" key="2">
    <source>
        <dbReference type="ARBA" id="ARBA00022737"/>
    </source>
</evidence>
<feature type="repeat" description="WD" evidence="3">
    <location>
        <begin position="1159"/>
        <end position="1193"/>
    </location>
</feature>
<dbReference type="Pfam" id="PF24883">
    <property type="entry name" value="NPHP3_N"/>
    <property type="match status" value="1"/>
</dbReference>
<evidence type="ECO:0000313" key="5">
    <source>
        <dbReference type="EMBL" id="KAJ7193661.1"/>
    </source>
</evidence>
<organism evidence="5 6">
    <name type="scientific">Mycena pura</name>
    <dbReference type="NCBI Taxonomy" id="153505"/>
    <lineage>
        <taxon>Eukaryota</taxon>
        <taxon>Fungi</taxon>
        <taxon>Dikarya</taxon>
        <taxon>Basidiomycota</taxon>
        <taxon>Agaricomycotina</taxon>
        <taxon>Agaricomycetes</taxon>
        <taxon>Agaricomycetidae</taxon>
        <taxon>Agaricales</taxon>
        <taxon>Marasmiineae</taxon>
        <taxon>Mycenaceae</taxon>
        <taxon>Mycena</taxon>
    </lineage>
</organism>
<feature type="domain" description="Nephrocystin 3-like N-terminal" evidence="4">
    <location>
        <begin position="308"/>
        <end position="422"/>
    </location>
</feature>
<dbReference type="InterPro" id="IPR011041">
    <property type="entry name" value="Quinoprot_gluc/sorb_DH_b-prop"/>
</dbReference>
<feature type="repeat" description="WD" evidence="3">
    <location>
        <begin position="1104"/>
        <end position="1145"/>
    </location>
</feature>
<keyword evidence="1 3" id="KW-0853">WD repeat</keyword>
<evidence type="ECO:0000256" key="3">
    <source>
        <dbReference type="PROSITE-ProRule" id="PRU00221"/>
    </source>
</evidence>
<keyword evidence="2" id="KW-0677">Repeat</keyword>
<dbReference type="InterPro" id="IPR001680">
    <property type="entry name" value="WD40_rpt"/>
</dbReference>
<proteinExistence type="predicted"/>
<accession>A0AAD6Y4E0</accession>
<feature type="repeat" description="WD" evidence="3">
    <location>
        <begin position="842"/>
        <end position="874"/>
    </location>
</feature>
<dbReference type="PROSITE" id="PS50294">
    <property type="entry name" value="WD_REPEATS_REGION"/>
    <property type="match status" value="9"/>
</dbReference>
<feature type="repeat" description="WD" evidence="3">
    <location>
        <begin position="1369"/>
        <end position="1402"/>
    </location>
</feature>
<dbReference type="Gene3D" id="2.130.10.10">
    <property type="entry name" value="YVTN repeat-like/Quinoprotein amine dehydrogenase"/>
    <property type="match status" value="5"/>
</dbReference>
<dbReference type="Proteomes" id="UP001219525">
    <property type="component" value="Unassembled WGS sequence"/>
</dbReference>
<comment type="caution">
    <text evidence="5">The sequence shown here is derived from an EMBL/GenBank/DDBJ whole genome shotgun (WGS) entry which is preliminary data.</text>
</comment>
<dbReference type="InterPro" id="IPR019775">
    <property type="entry name" value="WD40_repeat_CS"/>
</dbReference>
<dbReference type="InterPro" id="IPR011047">
    <property type="entry name" value="Quinoprotein_ADH-like_sf"/>
</dbReference>
<feature type="repeat" description="WD" evidence="3">
    <location>
        <begin position="885"/>
        <end position="926"/>
    </location>
</feature>
<dbReference type="PRINTS" id="PR00320">
    <property type="entry name" value="GPROTEINBRPT"/>
</dbReference>
<dbReference type="SUPFAM" id="SSF50952">
    <property type="entry name" value="Soluble quinoprotein glucose dehydrogenase"/>
    <property type="match status" value="1"/>
</dbReference>
<feature type="repeat" description="WD" evidence="3">
    <location>
        <begin position="1019"/>
        <end position="1060"/>
    </location>
</feature>
<gene>
    <name evidence="5" type="ORF">GGX14DRAFT_701101</name>
</gene>
<dbReference type="PROSITE" id="PS00678">
    <property type="entry name" value="WD_REPEATS_1"/>
    <property type="match status" value="2"/>
</dbReference>
<feature type="repeat" description="WD" evidence="3">
    <location>
        <begin position="1284"/>
        <end position="1325"/>
    </location>
</feature>
<feature type="repeat" description="WD" evidence="3">
    <location>
        <begin position="1062"/>
        <end position="1094"/>
    </location>
</feature>
<dbReference type="SUPFAM" id="SSF50998">
    <property type="entry name" value="Quinoprotein alcohol dehydrogenase-like"/>
    <property type="match status" value="1"/>
</dbReference>
<keyword evidence="6" id="KW-1185">Reference proteome</keyword>
<dbReference type="CDD" id="cd00200">
    <property type="entry name" value="WD40"/>
    <property type="match status" value="2"/>
</dbReference>
<evidence type="ECO:0000313" key="6">
    <source>
        <dbReference type="Proteomes" id="UP001219525"/>
    </source>
</evidence>
<evidence type="ECO:0000259" key="4">
    <source>
        <dbReference type="Pfam" id="PF24883"/>
    </source>
</evidence>
<dbReference type="InterPro" id="IPR056884">
    <property type="entry name" value="NPHP3-like_N"/>
</dbReference>
<dbReference type="InterPro" id="IPR020472">
    <property type="entry name" value="WD40_PAC1"/>
</dbReference>
<reference evidence="5" key="1">
    <citation type="submission" date="2023-03" db="EMBL/GenBank/DDBJ databases">
        <title>Massive genome expansion in bonnet fungi (Mycena s.s.) driven by repeated elements and novel gene families across ecological guilds.</title>
        <authorList>
            <consortium name="Lawrence Berkeley National Laboratory"/>
            <person name="Harder C.B."/>
            <person name="Miyauchi S."/>
            <person name="Viragh M."/>
            <person name="Kuo A."/>
            <person name="Thoen E."/>
            <person name="Andreopoulos B."/>
            <person name="Lu D."/>
            <person name="Skrede I."/>
            <person name="Drula E."/>
            <person name="Henrissat B."/>
            <person name="Morin E."/>
            <person name="Kohler A."/>
            <person name="Barry K."/>
            <person name="LaButti K."/>
            <person name="Morin E."/>
            <person name="Salamov A."/>
            <person name="Lipzen A."/>
            <person name="Mereny Z."/>
            <person name="Hegedus B."/>
            <person name="Baldrian P."/>
            <person name="Stursova M."/>
            <person name="Weitz H."/>
            <person name="Taylor A."/>
            <person name="Grigoriev I.V."/>
            <person name="Nagy L.G."/>
            <person name="Martin F."/>
            <person name="Kauserud H."/>
        </authorList>
    </citation>
    <scope>NUCLEOTIDE SEQUENCE</scope>
    <source>
        <strain evidence="5">9144</strain>
    </source>
</reference>
<name>A0AAD6Y4E0_9AGAR</name>
<sequence>MRLYHDPSMGSDICLGSVDHEIAALLELCESSHDSEGTSLALKGIDGNSKGKEIGKLRLCLLRDKDAASVAVEQAQKRVGTVAFKDFASALDAIIAKLELIVRIGDQIATVNPYANMAWKILTAVHQAAKKQQDTDEKLCKLVQMMADVYSFVDDVDFLDMMKSLEHKTMAIVKQTVECALFVQEYTSTGFCSRSVRNTWSNADKKIDELINVLRELKGSFDGSLIVQGLFLSTKTLRTLEGLEQSDTLKKLNPVEMNAASRALCLRGTRDEILDSITEWVAVPSDSGNILWLAGNHYAGWSASERSCFSTETIDRARSHPDGVIRTIAYSLALSNPHIAAAISAIIQRDPAVLNAPLLTQFEMLLLQPLQSVEHFIQGPILVILDALDECGEPGSRNVLLSMIATEFHKLPTFIRFLITSRREADIDRHFRSRFVPKELDPPGSARDVEIFISHEIDRIREHHDLDPAWPEQSYIRDLINLSGGLFIWASTAIRFIDGYLPDKRLKTLTSQGSRGLDSIYSTALRNSGPWDDETFRHDACIVLSCIVLGRIPMTDKTIDMLLGSGRPSAGVLKYFGCVIQWSVGAEAHTLHASFADYLADATRSGGEPWAVDTKLGQQSLSAACLRILMTELRFNICGLEDSRVLNANILDLSDRVDKKIPPQLSYSSRFWFTHVQESSTDEVILKAVKNFLNGKFPYWLEVLSLLEQIPVAITALRVATKYVQGFDDDLEGFLADAAKFVSAFAPVMAEGAPHIYLSALPLAPPHSHIAQCFAGRFSNTVGFESTLGTYWPPIQKILHGHSEPVTCVCFSPDSTRIASGSWDNTVRIWDSHTGRLVLGPLKGHTLHVNCIHFSPDGEWIVSGSSDQTLRVWDSRIGGLVSGPMQGHSGWIQSVQFSPNGKQIASGSRTDGIRVWDPETGALLAGPFHGHSWIGSLRLCYSPDGMRIAFSSPPLIRVCDSQTGAPCFVIKVSEKVTPINFLPDGVLNFSPDGMWIVSGLDRNICVWDGQTGTLVAGPFKGHTGEVSSVSFSPDGSQIVSGSEDCTVRIWDARTGAPVTGPFTGHSKRITSVHVSPDGALIATGSYDSTVRVWDAHALASTAEREGHKNSVTTVCFSPDGTRVATGSYNNTVCVWDAQMGAIVAQAGPTQIVPEVLSGISAMHFSPDGTHIVAGFYDQTIRVWDAHTATLIAGPFRDSKGFGIAVQFSPDGARIASGFHEICVRDAHTGEVVIEPFGGAIHNPNPGLWIIPLCFSSDGSQITSGSNTTVHIWDSHTGALVAGPFRGHTEVVTSVCFSPDGTRVVSGSSDNTSRVWDSRTGSLVAVMDGHTGPIWSVHFSPDGTLIASGSWDNTVRVWDSHTGALVAGPFHGHTARVVSVHFLPDGRRVAAGSGGGTIRTFEICPTTTSPFGNFPQYDPDVGWIFTATGEPMLWIPPWLRSGLYLPHDTHVVSPYGTTKLNLARFVHGTEWQKCIDPEFLNCTGEHRK</sequence>
<dbReference type="PANTHER" id="PTHR19848:SF8">
    <property type="entry name" value="F-BOX AND WD REPEAT DOMAIN CONTAINING 7"/>
    <property type="match status" value="1"/>
</dbReference>
<feature type="repeat" description="WD" evidence="3">
    <location>
        <begin position="1326"/>
        <end position="1367"/>
    </location>
</feature>
<dbReference type="InterPro" id="IPR015943">
    <property type="entry name" value="WD40/YVTN_repeat-like_dom_sf"/>
</dbReference>
<evidence type="ECO:0000256" key="1">
    <source>
        <dbReference type="ARBA" id="ARBA00022574"/>
    </source>
</evidence>
<dbReference type="Pfam" id="PF00400">
    <property type="entry name" value="WD40"/>
    <property type="match status" value="12"/>
</dbReference>
<feature type="repeat" description="WD" evidence="3">
    <location>
        <begin position="799"/>
        <end position="840"/>
    </location>
</feature>
<dbReference type="SMART" id="SM00320">
    <property type="entry name" value="WD40"/>
    <property type="match status" value="12"/>
</dbReference>